<evidence type="ECO:0000256" key="1">
    <source>
        <dbReference type="SAM" id="SignalP"/>
    </source>
</evidence>
<reference evidence="2 3" key="1">
    <citation type="submission" date="2016-10" db="EMBL/GenBank/DDBJ databases">
        <authorList>
            <person name="de Groot N.N."/>
        </authorList>
    </citation>
    <scope>NUCLEOTIDE SEQUENCE [LARGE SCALE GENOMIC DNA]</scope>
    <source>
        <strain evidence="3">E92,LMG 26720,CCM 7988</strain>
    </source>
</reference>
<sequence length="572" mass="62498">MKKTYPMNSLFNGMKKRLGLGLVTCLSICHLSSAQTTGVTVVSTTTENGITTKTLSNGTIVKTVADGYYLDTAFYKNSNVLKETKVKKYWKFTDRIGVATSFTKDGEDQSLYLKSGGYNSLSANHFWGIFGLGLTGGYQYFNVKDEYQNYPKLLATLNGLDPNALKFSKVSPYQDFYLLAGPAIAVPLGKKFSLDFDLKAGFFNSKAASFGATALWNGFDRTISRVSPSANTWHAGGLLNIDLLYSLSKNWAIGLNVQGFSTKTDYITEGREVTTPLINEARAVEFTRTNGGCNFGLAISHTFGNTCARTVYTLLPPPPAPVICNTPTLVDGSNGKMYENGSTEKPSFKWKSTSPAPENEEYIFKLYRADGSGVPIYSQTTKASSLDLPANVSLVSNDESSFYYYTIQSSQEGKCLSEAAAASFGYKAKPVQAISATKPAEDQYIFKIFGGSTATKYFNGGSGSGRRKASHKVVAKPAETVAKPKTVVPKRKVSGVSKTTTIVNYENVATNPNIKWPADLPLPKQPSVYEYEVQRLSTGDCKPTGQVAKYKFYIDPKNPSDIRIIPDKPKRR</sequence>
<protein>
    <submittedName>
        <fullName evidence="2">Uncharacterized protein</fullName>
    </submittedName>
</protein>
<gene>
    <name evidence="2" type="ORF">SAMN04515674_112175</name>
</gene>
<keyword evidence="3" id="KW-1185">Reference proteome</keyword>
<feature type="chain" id="PRO_5011476540" evidence="1">
    <location>
        <begin position="35"/>
        <end position="572"/>
    </location>
</feature>
<keyword evidence="1" id="KW-0732">Signal</keyword>
<dbReference type="OrthoDB" id="912498at2"/>
<dbReference type="AlphaFoldDB" id="A0A1I5WU90"/>
<proteinExistence type="predicted"/>
<dbReference type="Proteomes" id="UP000199306">
    <property type="component" value="Unassembled WGS sequence"/>
</dbReference>
<organism evidence="2 3">
    <name type="scientific">Pseudarcicella hirudinis</name>
    <dbReference type="NCBI Taxonomy" id="1079859"/>
    <lineage>
        <taxon>Bacteria</taxon>
        <taxon>Pseudomonadati</taxon>
        <taxon>Bacteroidota</taxon>
        <taxon>Cytophagia</taxon>
        <taxon>Cytophagales</taxon>
        <taxon>Flectobacillaceae</taxon>
        <taxon>Pseudarcicella</taxon>
    </lineage>
</organism>
<name>A0A1I5WU90_9BACT</name>
<dbReference type="RefSeq" id="WP_092018709.1">
    <property type="nucleotide sequence ID" value="NZ_FOXH01000012.1"/>
</dbReference>
<evidence type="ECO:0000313" key="3">
    <source>
        <dbReference type="Proteomes" id="UP000199306"/>
    </source>
</evidence>
<dbReference type="EMBL" id="FOXH01000012">
    <property type="protein sequence ID" value="SFQ23066.1"/>
    <property type="molecule type" value="Genomic_DNA"/>
</dbReference>
<feature type="signal peptide" evidence="1">
    <location>
        <begin position="1"/>
        <end position="34"/>
    </location>
</feature>
<evidence type="ECO:0000313" key="2">
    <source>
        <dbReference type="EMBL" id="SFQ23066.1"/>
    </source>
</evidence>
<accession>A0A1I5WU90</accession>